<accession>A0A242NGK0</accession>
<keyword evidence="7" id="KW-1185">Reference proteome</keyword>
<keyword evidence="2" id="KW-0808">Transferase</keyword>
<dbReference type="InterPro" id="IPR029056">
    <property type="entry name" value="Ribokinase-like"/>
</dbReference>
<dbReference type="RefSeq" id="WP_086272538.1">
    <property type="nucleotide sequence ID" value="NZ_MZNE01000059.1"/>
</dbReference>
<comment type="similarity">
    <text evidence="1">Belongs to the carbohydrate kinase PfkB family.</text>
</comment>
<dbReference type="InterPro" id="IPR011611">
    <property type="entry name" value="PfkB_dom"/>
</dbReference>
<dbReference type="OrthoDB" id="9779730at2"/>
<evidence type="ECO:0000313" key="5">
    <source>
        <dbReference type="EMBL" id="OTP98811.1"/>
    </source>
</evidence>
<reference evidence="7 8" key="1">
    <citation type="submission" date="2017-03" db="EMBL/GenBank/DDBJ databases">
        <title>Comparative genomics of honeybee gut symbionts reveal geographically distinct and subgroup specific antibiotic resistance.</title>
        <authorList>
            <person name="Ludvigsen J."/>
            <person name="Porcellato D."/>
            <person name="Labee-Lund T.M."/>
            <person name="Amdam G.V."/>
            <person name="Rudi K."/>
        </authorList>
    </citation>
    <scope>NUCLEOTIDE SEQUENCE [LARGE SCALE GENOMIC DNA]</scope>
    <source>
        <strain evidence="5 8">A-7-12</strain>
        <strain evidence="6 7">A-9-12</strain>
    </source>
</reference>
<gene>
    <name evidence="6" type="ORF">B6C91_11470</name>
    <name evidence="5" type="ORF">B6D08_09895</name>
</gene>
<dbReference type="EMBL" id="NART01000071">
    <property type="protein sequence ID" value="OTQ08703.1"/>
    <property type="molecule type" value="Genomic_DNA"/>
</dbReference>
<dbReference type="Proteomes" id="UP000194977">
    <property type="component" value="Unassembled WGS sequence"/>
</dbReference>
<evidence type="ECO:0000256" key="1">
    <source>
        <dbReference type="ARBA" id="ARBA00010688"/>
    </source>
</evidence>
<dbReference type="CDD" id="cd01167">
    <property type="entry name" value="bac_FRK"/>
    <property type="match status" value="1"/>
</dbReference>
<evidence type="ECO:0000313" key="7">
    <source>
        <dbReference type="Proteomes" id="UP000194800"/>
    </source>
</evidence>
<dbReference type="SUPFAM" id="SSF53613">
    <property type="entry name" value="Ribokinase-like"/>
    <property type="match status" value="1"/>
</dbReference>
<dbReference type="PANTHER" id="PTHR43085">
    <property type="entry name" value="HEXOKINASE FAMILY MEMBER"/>
    <property type="match status" value="1"/>
</dbReference>
<keyword evidence="3" id="KW-0418">Kinase</keyword>
<dbReference type="Proteomes" id="UP000194800">
    <property type="component" value="Unassembled WGS sequence"/>
</dbReference>
<dbReference type="AlphaFoldDB" id="A0A242NGK0"/>
<sequence>MNDIKVVAIGEFLWDCLPNGKKIGGAAANFCYHAKSAGANAILVSAIGDDENGKDLSNLIEKLQIPQHLQISKNYPTGTVLVKLDSDGKPTYDIVNPVAWDDIQLTEQLLDLIKQDNLDAIYFGSLIQRNQQNHDLLKKIITHCSPRTKIIVDINLRQNHYNHSTLLFCIEHANILKLNNEELPIIADLLKIKSDPKELFDYLNQHHQLELLIYTCGSDGSHLFTKSEQDYCPAEKITAIDTVGAGDSFMAISSVLYLKGKALQEINIKANRIASYVCTQNGSMPVIPETYLAEL</sequence>
<evidence type="ECO:0000256" key="2">
    <source>
        <dbReference type="ARBA" id="ARBA00022679"/>
    </source>
</evidence>
<evidence type="ECO:0000259" key="4">
    <source>
        <dbReference type="Pfam" id="PF00294"/>
    </source>
</evidence>
<dbReference type="Gene3D" id="3.40.1190.20">
    <property type="match status" value="1"/>
</dbReference>
<evidence type="ECO:0000313" key="6">
    <source>
        <dbReference type="EMBL" id="OTQ08703.1"/>
    </source>
</evidence>
<feature type="domain" description="Carbohydrate kinase PfkB" evidence="4">
    <location>
        <begin position="21"/>
        <end position="288"/>
    </location>
</feature>
<dbReference type="PANTHER" id="PTHR43085:SF57">
    <property type="entry name" value="CARBOHYDRATE KINASE PFKB DOMAIN-CONTAINING PROTEIN"/>
    <property type="match status" value="1"/>
</dbReference>
<dbReference type="EMBL" id="NARP01000025">
    <property type="protein sequence ID" value="OTP98811.1"/>
    <property type="molecule type" value="Genomic_DNA"/>
</dbReference>
<dbReference type="GO" id="GO:0016301">
    <property type="term" value="F:kinase activity"/>
    <property type="evidence" value="ECO:0007669"/>
    <property type="project" value="UniProtKB-KW"/>
</dbReference>
<dbReference type="InterPro" id="IPR050306">
    <property type="entry name" value="PfkB_Carbo_kinase"/>
</dbReference>
<proteinExistence type="inferred from homology"/>
<organism evidence="5 8">
    <name type="scientific">Gilliamella apicola</name>
    <dbReference type="NCBI Taxonomy" id="1196095"/>
    <lineage>
        <taxon>Bacteria</taxon>
        <taxon>Pseudomonadati</taxon>
        <taxon>Pseudomonadota</taxon>
        <taxon>Gammaproteobacteria</taxon>
        <taxon>Orbales</taxon>
        <taxon>Orbaceae</taxon>
        <taxon>Gilliamella</taxon>
    </lineage>
</organism>
<protein>
    <recommendedName>
        <fullName evidence="4">Carbohydrate kinase PfkB domain-containing protein</fullName>
    </recommendedName>
</protein>
<dbReference type="Pfam" id="PF00294">
    <property type="entry name" value="PfkB"/>
    <property type="match status" value="1"/>
</dbReference>
<comment type="caution">
    <text evidence="5">The sequence shown here is derived from an EMBL/GenBank/DDBJ whole genome shotgun (WGS) entry which is preliminary data.</text>
</comment>
<name>A0A242NGK0_9GAMM</name>
<evidence type="ECO:0000313" key="8">
    <source>
        <dbReference type="Proteomes" id="UP000194977"/>
    </source>
</evidence>
<evidence type="ECO:0000256" key="3">
    <source>
        <dbReference type="ARBA" id="ARBA00022777"/>
    </source>
</evidence>